<dbReference type="InterPro" id="IPR025164">
    <property type="entry name" value="Toastrack_DUF4097"/>
</dbReference>
<sequence>MTFFLCYNIMEVEVAFIKRAGTISCALSLLAIGVLGLIAQTGKFTFTTRIGPYIIPAFLVLVGLDIIITARRLDSGSVNYGLIIFTFLVIMIFGQFYAGNITSKINIDGTQSFTGHRVYKEFSKNISPSGDIKTVKIENAFGNITLTRTDKKEISVNASISSRSNFKPEEVISIREENSQVVISTRRIYDDISVNYSIKLPDNMGVEVINKVGSVEFNNVIATSIKVDNKFDDITIKDSRGDIMLDNSHGNVKLNNIAGSIDIDNAYGGVSIDYNIFSKKDTKFIKVSNSFGNINLSGAYYDDCNIEASTTYGRVRADYLSVNRHSDNISDEITYKAGNGALKIVLKNRHGNISIE</sequence>
<dbReference type="Pfam" id="PF13349">
    <property type="entry name" value="DUF4097"/>
    <property type="match status" value="1"/>
</dbReference>
<gene>
    <name evidence="3" type="ORF">SAMN02746089_02015</name>
</gene>
<dbReference type="STRING" id="1121256.SAMN02746089_02015"/>
<feature type="transmembrane region" description="Helical" evidence="1">
    <location>
        <begin position="80"/>
        <end position="98"/>
    </location>
</feature>
<protein>
    <submittedName>
        <fullName evidence="3">Putative adhesin</fullName>
    </submittedName>
</protein>
<accession>A0A1M5C2A7</accession>
<evidence type="ECO:0000259" key="2">
    <source>
        <dbReference type="Pfam" id="PF13349"/>
    </source>
</evidence>
<keyword evidence="1" id="KW-0472">Membrane</keyword>
<feature type="transmembrane region" description="Helical" evidence="1">
    <location>
        <begin position="50"/>
        <end position="68"/>
    </location>
</feature>
<keyword evidence="1" id="KW-0812">Transmembrane</keyword>
<evidence type="ECO:0000313" key="3">
    <source>
        <dbReference type="EMBL" id="SHF48903.1"/>
    </source>
</evidence>
<feature type="transmembrane region" description="Helical" evidence="1">
    <location>
        <begin position="20"/>
        <end position="38"/>
    </location>
</feature>
<feature type="domain" description="DUF4097" evidence="2">
    <location>
        <begin position="127"/>
        <end position="356"/>
    </location>
</feature>
<name>A0A1M5C2A7_9THEO</name>
<keyword evidence="1" id="KW-1133">Transmembrane helix</keyword>
<reference evidence="3 4" key="1">
    <citation type="submission" date="2016-11" db="EMBL/GenBank/DDBJ databases">
        <authorList>
            <person name="Jaros S."/>
            <person name="Januszkiewicz K."/>
            <person name="Wedrychowicz H."/>
        </authorList>
    </citation>
    <scope>NUCLEOTIDE SEQUENCE [LARGE SCALE GENOMIC DNA]</scope>
    <source>
        <strain evidence="3 4">DSM 17918</strain>
    </source>
</reference>
<evidence type="ECO:0000256" key="1">
    <source>
        <dbReference type="SAM" id="Phobius"/>
    </source>
</evidence>
<evidence type="ECO:0000313" key="4">
    <source>
        <dbReference type="Proteomes" id="UP000184088"/>
    </source>
</evidence>
<dbReference type="Proteomes" id="UP000184088">
    <property type="component" value="Unassembled WGS sequence"/>
</dbReference>
<keyword evidence="4" id="KW-1185">Reference proteome</keyword>
<organism evidence="3 4">
    <name type="scientific">Caldanaerobius fijiensis DSM 17918</name>
    <dbReference type="NCBI Taxonomy" id="1121256"/>
    <lineage>
        <taxon>Bacteria</taxon>
        <taxon>Bacillati</taxon>
        <taxon>Bacillota</taxon>
        <taxon>Clostridia</taxon>
        <taxon>Thermoanaerobacterales</taxon>
        <taxon>Thermoanaerobacteraceae</taxon>
        <taxon>Caldanaerobius</taxon>
    </lineage>
</organism>
<dbReference type="EMBL" id="FQVH01000025">
    <property type="protein sequence ID" value="SHF48903.1"/>
    <property type="molecule type" value="Genomic_DNA"/>
</dbReference>
<proteinExistence type="predicted"/>
<dbReference type="AlphaFoldDB" id="A0A1M5C2A7"/>